<feature type="chain" id="PRO_5047296423" description="peptidylprolyl isomerase" evidence="4">
    <location>
        <begin position="21"/>
        <end position="211"/>
    </location>
</feature>
<organism evidence="6 7">
    <name type="scientific">Sphingomonas aurea</name>
    <dbReference type="NCBI Taxonomy" id="3063994"/>
    <lineage>
        <taxon>Bacteria</taxon>
        <taxon>Pseudomonadati</taxon>
        <taxon>Pseudomonadota</taxon>
        <taxon>Alphaproteobacteria</taxon>
        <taxon>Sphingomonadales</taxon>
        <taxon>Sphingomonadaceae</taxon>
        <taxon>Sphingomonas</taxon>
    </lineage>
</organism>
<dbReference type="InterPro" id="IPR044665">
    <property type="entry name" value="E_coli_cyclophilin_A-like"/>
</dbReference>
<reference evidence="6 7" key="1">
    <citation type="submission" date="2023-07" db="EMBL/GenBank/DDBJ databases">
        <authorList>
            <person name="Kim M.K."/>
        </authorList>
    </citation>
    <scope>NUCLEOTIDE SEQUENCE [LARGE SCALE GENOMIC DNA]</scope>
    <source>
        <strain evidence="6 7">KR1UV-12</strain>
    </source>
</reference>
<dbReference type="SUPFAM" id="SSF50891">
    <property type="entry name" value="Cyclophilin-like"/>
    <property type="match status" value="1"/>
</dbReference>
<evidence type="ECO:0000259" key="5">
    <source>
        <dbReference type="PROSITE" id="PS50072"/>
    </source>
</evidence>
<dbReference type="Gene3D" id="2.40.100.10">
    <property type="entry name" value="Cyclophilin-like"/>
    <property type="match status" value="1"/>
</dbReference>
<dbReference type="GO" id="GO:0003755">
    <property type="term" value="F:peptidyl-prolyl cis-trans isomerase activity"/>
    <property type="evidence" value="ECO:0007669"/>
    <property type="project" value="UniProtKB-EC"/>
</dbReference>
<dbReference type="PROSITE" id="PS50072">
    <property type="entry name" value="CSA_PPIASE_2"/>
    <property type="match status" value="1"/>
</dbReference>
<keyword evidence="3 6" id="KW-0413">Isomerase</keyword>
<evidence type="ECO:0000256" key="2">
    <source>
        <dbReference type="ARBA" id="ARBA00023110"/>
    </source>
</evidence>
<evidence type="ECO:0000313" key="7">
    <source>
        <dbReference type="Proteomes" id="UP001230685"/>
    </source>
</evidence>
<sequence length="211" mass="22582">MCMKMLSCWMLALAAVPLMAQVSAPATTAVAPTDLPRVEIVTDKGRFVVEADTKRAPVSAGNFLRYVDQKRLDGTDFYRVVKVADHFGFVQFGSNGDPKRSLPPIRHEPTSTTGLKHLDGTISTARLAPGTARGEFTVSVGDQPSFDADPARPGDNQGYAAFGRIVEGMDVILSIFNAPVSPDATVRGAFKGEVPVAPVRIVSARRISPAR</sequence>
<evidence type="ECO:0000313" key="6">
    <source>
        <dbReference type="EMBL" id="MDP1025951.1"/>
    </source>
</evidence>
<proteinExistence type="predicted"/>
<dbReference type="InterPro" id="IPR029000">
    <property type="entry name" value="Cyclophilin-like_dom_sf"/>
</dbReference>
<evidence type="ECO:0000256" key="3">
    <source>
        <dbReference type="ARBA" id="ARBA00023235"/>
    </source>
</evidence>
<dbReference type="EC" id="5.2.1.8" evidence="1"/>
<keyword evidence="4" id="KW-0732">Signal</keyword>
<keyword evidence="2" id="KW-0697">Rotamase</keyword>
<name>A0ABT9EGQ4_9SPHN</name>
<gene>
    <name evidence="6" type="ORF">Q5H91_01880</name>
</gene>
<accession>A0ABT9EGQ4</accession>
<evidence type="ECO:0000256" key="1">
    <source>
        <dbReference type="ARBA" id="ARBA00013194"/>
    </source>
</evidence>
<keyword evidence="7" id="KW-1185">Reference proteome</keyword>
<comment type="caution">
    <text evidence="6">The sequence shown here is derived from an EMBL/GenBank/DDBJ whole genome shotgun (WGS) entry which is preliminary data.</text>
</comment>
<protein>
    <recommendedName>
        <fullName evidence="1">peptidylprolyl isomerase</fullName>
        <ecNumber evidence="1">5.2.1.8</ecNumber>
    </recommendedName>
</protein>
<feature type="signal peptide" evidence="4">
    <location>
        <begin position="1"/>
        <end position="20"/>
    </location>
</feature>
<dbReference type="RefSeq" id="WP_305171526.1">
    <property type="nucleotide sequence ID" value="NZ_JAUUDS010000001.1"/>
</dbReference>
<dbReference type="PANTHER" id="PTHR43246">
    <property type="entry name" value="PEPTIDYL-PROLYL CIS-TRANS ISOMERASE CYP38, CHLOROPLASTIC"/>
    <property type="match status" value="1"/>
</dbReference>
<dbReference type="Pfam" id="PF00160">
    <property type="entry name" value="Pro_isomerase"/>
    <property type="match status" value="1"/>
</dbReference>
<dbReference type="Proteomes" id="UP001230685">
    <property type="component" value="Unassembled WGS sequence"/>
</dbReference>
<dbReference type="EMBL" id="JAUUDS010000001">
    <property type="protein sequence ID" value="MDP1025951.1"/>
    <property type="molecule type" value="Genomic_DNA"/>
</dbReference>
<dbReference type="InterPro" id="IPR002130">
    <property type="entry name" value="Cyclophilin-type_PPIase_dom"/>
</dbReference>
<feature type="domain" description="PPIase cyclophilin-type" evidence="5">
    <location>
        <begin position="45"/>
        <end position="206"/>
    </location>
</feature>
<evidence type="ECO:0000256" key="4">
    <source>
        <dbReference type="SAM" id="SignalP"/>
    </source>
</evidence>